<dbReference type="InterPro" id="IPR050683">
    <property type="entry name" value="Bact_Polysacc_Export_ATP-bd"/>
</dbReference>
<evidence type="ECO:0000256" key="2">
    <source>
        <dbReference type="ARBA" id="ARBA00022448"/>
    </source>
</evidence>
<evidence type="ECO:0000256" key="4">
    <source>
        <dbReference type="ARBA" id="ARBA00022840"/>
    </source>
</evidence>
<dbReference type="InterPro" id="IPR027417">
    <property type="entry name" value="P-loop_NTPase"/>
</dbReference>
<gene>
    <name evidence="6" type="ORF">Cflav_PD5012</name>
</gene>
<keyword evidence="7" id="KW-1185">Reference proteome</keyword>
<dbReference type="OrthoDB" id="9778870at2"/>
<dbReference type="Gene3D" id="3.40.50.300">
    <property type="entry name" value="P-loop containing nucleotide triphosphate hydrolases"/>
    <property type="match status" value="1"/>
</dbReference>
<dbReference type="InterPro" id="IPR015860">
    <property type="entry name" value="ABC_transpr_TagH-like"/>
</dbReference>
<dbReference type="Pfam" id="PF00005">
    <property type="entry name" value="ABC_tran"/>
    <property type="match status" value="1"/>
</dbReference>
<dbReference type="Proteomes" id="UP000003688">
    <property type="component" value="Unassembled WGS sequence"/>
</dbReference>
<dbReference type="EMBL" id="ABOX02000005">
    <property type="protein sequence ID" value="EEF62377.1"/>
    <property type="molecule type" value="Genomic_DNA"/>
</dbReference>
<dbReference type="SUPFAM" id="SSF52540">
    <property type="entry name" value="P-loop containing nucleoside triphosphate hydrolases"/>
    <property type="match status" value="1"/>
</dbReference>
<dbReference type="Pfam" id="PF14524">
    <property type="entry name" value="Wzt_C"/>
    <property type="match status" value="1"/>
</dbReference>
<name>B9XD31_PEDPL</name>
<comment type="similarity">
    <text evidence="1">Belongs to the ABC transporter superfamily.</text>
</comment>
<dbReference type="InterPro" id="IPR003593">
    <property type="entry name" value="AAA+_ATPase"/>
</dbReference>
<reference evidence="6 7" key="1">
    <citation type="journal article" date="2011" name="J. Bacteriol.">
        <title>Genome sequence of 'Pedosphaera parvula' Ellin514, an aerobic Verrucomicrobial isolate from pasture soil.</title>
        <authorList>
            <person name="Kant R."/>
            <person name="van Passel M.W."/>
            <person name="Sangwan P."/>
            <person name="Palva A."/>
            <person name="Lucas S."/>
            <person name="Copeland A."/>
            <person name="Lapidus A."/>
            <person name="Glavina Del Rio T."/>
            <person name="Dalin E."/>
            <person name="Tice H."/>
            <person name="Bruce D."/>
            <person name="Goodwin L."/>
            <person name="Pitluck S."/>
            <person name="Chertkov O."/>
            <person name="Larimer F.W."/>
            <person name="Land M.L."/>
            <person name="Hauser L."/>
            <person name="Brettin T.S."/>
            <person name="Detter J.C."/>
            <person name="Han S."/>
            <person name="de Vos W.M."/>
            <person name="Janssen P.H."/>
            <person name="Smidt H."/>
        </authorList>
    </citation>
    <scope>NUCLEOTIDE SEQUENCE [LARGE SCALE GENOMIC DNA]</scope>
    <source>
        <strain evidence="6 7">Ellin514</strain>
    </source>
</reference>
<keyword evidence="3" id="KW-0547">Nucleotide-binding</keyword>
<dbReference type="InterPro" id="IPR029439">
    <property type="entry name" value="Wzt_C"/>
</dbReference>
<keyword evidence="2" id="KW-0813">Transport</keyword>
<evidence type="ECO:0000256" key="3">
    <source>
        <dbReference type="ARBA" id="ARBA00022741"/>
    </source>
</evidence>
<evidence type="ECO:0000259" key="5">
    <source>
        <dbReference type="PROSITE" id="PS50893"/>
    </source>
</evidence>
<dbReference type="InterPro" id="IPR003439">
    <property type="entry name" value="ABC_transporter-like_ATP-bd"/>
</dbReference>
<dbReference type="PANTHER" id="PTHR46743">
    <property type="entry name" value="TEICHOIC ACIDS EXPORT ATP-BINDING PROTEIN TAGH"/>
    <property type="match status" value="1"/>
</dbReference>
<protein>
    <submittedName>
        <fullName evidence="6">ABC transporter related-protein</fullName>
    </submittedName>
</protein>
<dbReference type="CDD" id="cd03220">
    <property type="entry name" value="ABC_KpsT_Wzt"/>
    <property type="match status" value="1"/>
</dbReference>
<dbReference type="STRING" id="320771.Cflav_PD5012"/>
<evidence type="ECO:0000256" key="1">
    <source>
        <dbReference type="ARBA" id="ARBA00005417"/>
    </source>
</evidence>
<accession>B9XD31</accession>
<dbReference type="GO" id="GO:0005524">
    <property type="term" value="F:ATP binding"/>
    <property type="evidence" value="ECO:0007669"/>
    <property type="project" value="UniProtKB-KW"/>
</dbReference>
<dbReference type="GO" id="GO:0016020">
    <property type="term" value="C:membrane"/>
    <property type="evidence" value="ECO:0007669"/>
    <property type="project" value="InterPro"/>
</dbReference>
<evidence type="ECO:0000313" key="6">
    <source>
        <dbReference type="EMBL" id="EEF62377.1"/>
    </source>
</evidence>
<dbReference type="GO" id="GO:0016887">
    <property type="term" value="F:ATP hydrolysis activity"/>
    <property type="evidence" value="ECO:0007669"/>
    <property type="project" value="InterPro"/>
</dbReference>
<keyword evidence="4" id="KW-0067">ATP-binding</keyword>
<dbReference type="PROSITE" id="PS50893">
    <property type="entry name" value="ABC_TRANSPORTER_2"/>
    <property type="match status" value="1"/>
</dbReference>
<sequence>MSDTAIKVENLSKRYILGSRGNAHDGLRHRIEEFARKPWRMLEIAARRRKAGEEEFWALKNVSFDIKQGEVVGVIGRNGAGKSTLLKILSRITEPTEGRIKIRGRVASLLEVGTGFHPELTGRENIYLNGAILGMSRMEIKRRFDEIVAFAEVERFLDTPVKRYSSGMYVRLAFAVAAHLEPEILVVDEVLAVGDAQFQQKCLGKMQEVSRQQGRTVLFVSHNMAAVLQLTRTGIVMEKGKLRFHGDTERAVENYVGAMASDACVFFDVAKSPRKYMGSQAARFVSFRFDKTSPIFFSNEHFCFYAKVRAYENIPRLRFSITIFTAEGIPVGSCFGAEEGGPRQGEEAEFEVTLPCPRLAPGHYYCGVAVGKGDHRSGHVDYDVVLETLSFEVSPEEGAAGTISTWTRGWGSVVFPDLIQKCISSGRSAHE</sequence>
<organism evidence="6 7">
    <name type="scientific">Pedosphaera parvula (strain Ellin514)</name>
    <dbReference type="NCBI Taxonomy" id="320771"/>
    <lineage>
        <taxon>Bacteria</taxon>
        <taxon>Pseudomonadati</taxon>
        <taxon>Verrucomicrobiota</taxon>
        <taxon>Pedosphaerae</taxon>
        <taxon>Pedosphaerales</taxon>
        <taxon>Pedosphaeraceae</taxon>
        <taxon>Pedosphaera</taxon>
    </lineage>
</organism>
<dbReference type="CDD" id="cd10147">
    <property type="entry name" value="Wzt_C-like"/>
    <property type="match status" value="1"/>
</dbReference>
<proteinExistence type="inferred from homology"/>
<dbReference type="GO" id="GO:0140359">
    <property type="term" value="F:ABC-type transporter activity"/>
    <property type="evidence" value="ECO:0007669"/>
    <property type="project" value="InterPro"/>
</dbReference>
<dbReference type="RefSeq" id="WP_007413729.1">
    <property type="nucleotide sequence ID" value="NZ_ABOX02000005.1"/>
</dbReference>
<dbReference type="SMART" id="SM00382">
    <property type="entry name" value="AAA"/>
    <property type="match status" value="1"/>
</dbReference>
<evidence type="ECO:0000313" key="7">
    <source>
        <dbReference type="Proteomes" id="UP000003688"/>
    </source>
</evidence>
<comment type="caution">
    <text evidence="6">The sequence shown here is derived from an EMBL/GenBank/DDBJ whole genome shotgun (WGS) entry which is preliminary data.</text>
</comment>
<dbReference type="Gene3D" id="2.70.50.60">
    <property type="entry name" value="abc- transporter (atp binding component) like domain"/>
    <property type="match status" value="1"/>
</dbReference>
<dbReference type="AlphaFoldDB" id="B9XD31"/>
<feature type="domain" description="ABC transporter" evidence="5">
    <location>
        <begin position="39"/>
        <end position="264"/>
    </location>
</feature>
<dbReference type="PANTHER" id="PTHR46743:SF2">
    <property type="entry name" value="TEICHOIC ACIDS EXPORT ATP-BINDING PROTEIN TAGH"/>
    <property type="match status" value="1"/>
</dbReference>